<dbReference type="EMBL" id="JH993851">
    <property type="protein sequence ID" value="ELQ76393.1"/>
    <property type="molecule type" value="Genomic_DNA"/>
</dbReference>
<proteinExistence type="predicted"/>
<evidence type="ECO:0000313" key="2">
    <source>
        <dbReference type="Proteomes" id="UP000011185"/>
    </source>
</evidence>
<name>L7JY45_TRAHO</name>
<organism evidence="1 2">
    <name type="scientific">Trachipleistophora hominis</name>
    <name type="common">Microsporidian parasite</name>
    <dbReference type="NCBI Taxonomy" id="72359"/>
    <lineage>
        <taxon>Eukaryota</taxon>
        <taxon>Fungi</taxon>
        <taxon>Fungi incertae sedis</taxon>
        <taxon>Microsporidia</taxon>
        <taxon>Pleistophoridae</taxon>
        <taxon>Trachipleistophora</taxon>
    </lineage>
</organism>
<protein>
    <submittedName>
        <fullName evidence="1">Putative Zinc finger, GATA-type protein</fullName>
    </submittedName>
</protein>
<dbReference type="OrthoDB" id="2162994at2759"/>
<sequence length="41" mass="4616">VLCNACGLRYSKYRRVCMQCNKVGVKANFEKVSCPKCKSSL</sequence>
<evidence type="ECO:0000313" key="1">
    <source>
        <dbReference type="EMBL" id="ELQ76393.1"/>
    </source>
</evidence>
<dbReference type="HOGENOM" id="CLU_3282349_0_0_1"/>
<accession>L7JY45</accession>
<reference evidence="1 2" key="1">
    <citation type="journal article" date="2012" name="PLoS Pathog.">
        <title>The genome of the obligate intracellular parasite Trachipleistophora hominis: new insights into microsporidian genome dynamics and reductive evolution.</title>
        <authorList>
            <person name="Heinz E."/>
            <person name="Williams T.A."/>
            <person name="Nakjang S."/>
            <person name="Noel C.J."/>
            <person name="Swan D.C."/>
            <person name="Goldberg A.V."/>
            <person name="Harris S.R."/>
            <person name="Weinmaier T."/>
            <person name="Markert S."/>
            <person name="Becher D."/>
            <person name="Bernhardt J."/>
            <person name="Dagan T."/>
            <person name="Hacker C."/>
            <person name="Lucocq J.M."/>
            <person name="Schweder T."/>
            <person name="Rattei T."/>
            <person name="Hall N."/>
            <person name="Hirt R.P."/>
            <person name="Embley T.M."/>
        </authorList>
    </citation>
    <scope>NUCLEOTIDE SEQUENCE [LARGE SCALE GENOMIC DNA]</scope>
</reference>
<gene>
    <name evidence="1" type="ORF">THOM_0623</name>
</gene>
<dbReference type="AlphaFoldDB" id="L7JY45"/>
<feature type="non-terminal residue" evidence="1">
    <location>
        <position position="1"/>
    </location>
</feature>
<dbReference type="InParanoid" id="L7JY45"/>
<dbReference type="Proteomes" id="UP000011185">
    <property type="component" value="Unassembled WGS sequence"/>
</dbReference>
<dbReference type="VEuPathDB" id="MicrosporidiaDB:THOM_0623"/>
<keyword evidence="2" id="KW-1185">Reference proteome</keyword>